<feature type="transmembrane region" description="Helical" evidence="13">
    <location>
        <begin position="5"/>
        <end position="24"/>
    </location>
</feature>
<dbReference type="Proteomes" id="UP000436858">
    <property type="component" value="Unassembled WGS sequence"/>
</dbReference>
<feature type="domain" description="PLD phosphodiesterase" evidence="14">
    <location>
        <begin position="387"/>
        <end position="414"/>
    </location>
</feature>
<evidence type="ECO:0000313" key="22">
    <source>
        <dbReference type="Proteomes" id="UP000440614"/>
    </source>
</evidence>
<comment type="subcellular location">
    <subcellularLocation>
        <location evidence="1">Cell membrane</location>
        <topology evidence="1">Multi-pass membrane protein</topology>
    </subcellularLocation>
</comment>
<evidence type="ECO:0000256" key="2">
    <source>
        <dbReference type="ARBA" id="ARBA00022475"/>
    </source>
</evidence>
<evidence type="ECO:0000256" key="1">
    <source>
        <dbReference type="ARBA" id="ARBA00004651"/>
    </source>
</evidence>
<dbReference type="Proteomes" id="UP000095541">
    <property type="component" value="Unassembled WGS sequence"/>
</dbReference>
<dbReference type="PROSITE" id="PS50035">
    <property type="entry name" value="PLD"/>
    <property type="match status" value="2"/>
</dbReference>
<name>A0A174U646_BACT4</name>
<dbReference type="EMBL" id="WCRY01000024">
    <property type="protein sequence ID" value="KAB4476513.1"/>
    <property type="molecule type" value="Genomic_DNA"/>
</dbReference>
<dbReference type="RefSeq" id="WP_055219559.1">
    <property type="nucleotide sequence ID" value="NZ_CABJDH010000030.1"/>
</dbReference>
<evidence type="ECO:0000313" key="21">
    <source>
        <dbReference type="Proteomes" id="UP000436858"/>
    </source>
</evidence>
<dbReference type="EC" id="2.7.8.-" evidence="12"/>
<keyword evidence="6" id="KW-0677">Repeat</keyword>
<dbReference type="NCBIfam" id="TIGR04265">
    <property type="entry name" value="bac_cardiolipin"/>
    <property type="match status" value="1"/>
</dbReference>
<feature type="transmembrane region" description="Helical" evidence="13">
    <location>
        <begin position="36"/>
        <end position="56"/>
    </location>
</feature>
<evidence type="ECO:0000256" key="12">
    <source>
        <dbReference type="NCBIfam" id="TIGR04265"/>
    </source>
</evidence>
<dbReference type="PANTHER" id="PTHR21248:SF22">
    <property type="entry name" value="PHOSPHOLIPASE D"/>
    <property type="match status" value="1"/>
</dbReference>
<keyword evidence="2" id="KW-1003">Cell membrane</keyword>
<evidence type="ECO:0000256" key="4">
    <source>
        <dbReference type="ARBA" id="ARBA00022679"/>
    </source>
</evidence>
<evidence type="ECO:0000259" key="14">
    <source>
        <dbReference type="PROSITE" id="PS50035"/>
    </source>
</evidence>
<dbReference type="SUPFAM" id="SSF56024">
    <property type="entry name" value="Phospholipase D/nuclease"/>
    <property type="match status" value="2"/>
</dbReference>
<dbReference type="PANTHER" id="PTHR21248">
    <property type="entry name" value="CARDIOLIPIN SYNTHASE"/>
    <property type="match status" value="1"/>
</dbReference>
<keyword evidence="10" id="KW-0594">Phospholipid biosynthesis</keyword>
<dbReference type="InterPro" id="IPR025202">
    <property type="entry name" value="PLD-like_dom"/>
</dbReference>
<evidence type="ECO:0000256" key="8">
    <source>
        <dbReference type="ARBA" id="ARBA00023098"/>
    </source>
</evidence>
<evidence type="ECO:0000313" key="15">
    <source>
        <dbReference type="EMBL" id="CUQ16806.1"/>
    </source>
</evidence>
<evidence type="ECO:0000313" key="18">
    <source>
        <dbReference type="EMBL" id="RHD81795.1"/>
    </source>
</evidence>
<dbReference type="CDD" id="cd09112">
    <property type="entry name" value="PLDc_CLS_2"/>
    <property type="match status" value="1"/>
</dbReference>
<dbReference type="Proteomes" id="UP000284785">
    <property type="component" value="Unassembled WGS sequence"/>
</dbReference>
<keyword evidence="9 13" id="KW-0472">Membrane</keyword>
<dbReference type="EMBL" id="QSJP01000029">
    <property type="protein sequence ID" value="RHD81795.1"/>
    <property type="molecule type" value="Genomic_DNA"/>
</dbReference>
<dbReference type="SMART" id="SM00155">
    <property type="entry name" value="PLDc"/>
    <property type="match status" value="2"/>
</dbReference>
<evidence type="ECO:0000256" key="7">
    <source>
        <dbReference type="ARBA" id="ARBA00022989"/>
    </source>
</evidence>
<evidence type="ECO:0000313" key="16">
    <source>
        <dbReference type="EMBL" id="KAB4306242.1"/>
    </source>
</evidence>
<dbReference type="InterPro" id="IPR027379">
    <property type="entry name" value="CLS_N"/>
</dbReference>
<evidence type="ECO:0000313" key="17">
    <source>
        <dbReference type="EMBL" id="KAB4476513.1"/>
    </source>
</evidence>
<keyword evidence="11" id="KW-1208">Phospholipid metabolism</keyword>
<keyword evidence="5 13" id="KW-0812">Transmembrane</keyword>
<sequence>MRWIWYCTLLAYIAFLLGLIYTIIIDYDDKNPVKTICWILVVIFLPLLGISAYYIVGRNVSKKRSKFQFWREEFNRHQQSVSTNVETEPIHPDHYKELKSLILNLEQSPVFGGNKVTVYPGGKSKFYSLFEDIDCAESHIHIFYYAIGDDHIGNELKEKIINKVKQGIKVRLLYDGLGCNKTNRKYFKQMIEAGVEVKTFLPLSFPRFLRSVNYRNHKKIVIIDGRIAYTGGINVKDVYIDGLPWGKWNDIHFKVEGSGASGLQSVFLADWYYASGQYLSSPEYYPNVEVFGEVPIQVVNAEPLGMHSNVMEAMFTAITRAKKNVYIETPYFIPTECLLQAIQTASMSGIDVRLVMPKRSDNDFVQYASNSYVEKLLRNKVRVYQYVNGFTHSKLMIVDDELVVVGSANMDIRSLELLFETNLFIYDKKVAQTVRDIYHTDMNNSKELNLRDWLQRNRSVKFREACFRLFSPVY</sequence>
<accession>A0A174U646</accession>
<dbReference type="InterPro" id="IPR001736">
    <property type="entry name" value="PLipase_D/transphosphatidylase"/>
</dbReference>
<keyword evidence="8" id="KW-0443">Lipid metabolism</keyword>
<evidence type="ECO:0000256" key="6">
    <source>
        <dbReference type="ARBA" id="ARBA00022737"/>
    </source>
</evidence>
<protein>
    <recommendedName>
        <fullName evidence="12">Cardiolipin synthase</fullName>
        <ecNumber evidence="12">2.7.8.-</ecNumber>
    </recommendedName>
</protein>
<dbReference type="Gene3D" id="3.30.870.10">
    <property type="entry name" value="Endonuclease Chain A"/>
    <property type="match status" value="2"/>
</dbReference>
<reference evidence="21 22" key="3">
    <citation type="journal article" date="2019" name="Nat. Med.">
        <title>A library of human gut bacterial isolates paired with longitudinal multiomics data enables mechanistic microbiome research.</title>
        <authorList>
            <person name="Poyet M."/>
            <person name="Groussin M."/>
            <person name="Gibbons S.M."/>
            <person name="Avila-Pacheco J."/>
            <person name="Jiang X."/>
            <person name="Kearney S.M."/>
            <person name="Perrotta A.R."/>
            <person name="Berdy B."/>
            <person name="Zhao S."/>
            <person name="Lieberman T.D."/>
            <person name="Swanson P.K."/>
            <person name="Smith M."/>
            <person name="Roesemann S."/>
            <person name="Alexander J.E."/>
            <person name="Rich S.A."/>
            <person name="Livny J."/>
            <person name="Vlamakis H."/>
            <person name="Clish C."/>
            <person name="Bullock K."/>
            <person name="Deik A."/>
            <person name="Scott J."/>
            <person name="Pierce K.A."/>
            <person name="Xavier R.J."/>
            <person name="Alm E.J."/>
        </authorList>
    </citation>
    <scope>NUCLEOTIDE SEQUENCE [LARGE SCALE GENOMIC DNA]</scope>
    <source>
        <strain evidence="17 21">BIOML-A162</strain>
        <strain evidence="16 22">BIOML-A188</strain>
    </source>
</reference>
<keyword evidence="7 13" id="KW-1133">Transmembrane helix</keyword>
<organism evidence="15 19">
    <name type="scientific">Bacteroides thetaiotaomicron</name>
    <dbReference type="NCBI Taxonomy" id="818"/>
    <lineage>
        <taxon>Bacteria</taxon>
        <taxon>Pseudomonadati</taxon>
        <taxon>Bacteroidota</taxon>
        <taxon>Bacteroidia</taxon>
        <taxon>Bacteroidales</taxon>
        <taxon>Bacteroidaceae</taxon>
        <taxon>Bacteroides</taxon>
    </lineage>
</organism>
<dbReference type="GO" id="GO:0032049">
    <property type="term" value="P:cardiolipin biosynthetic process"/>
    <property type="evidence" value="ECO:0007669"/>
    <property type="project" value="UniProtKB-UniRule"/>
</dbReference>
<dbReference type="InterPro" id="IPR022924">
    <property type="entry name" value="Cardiolipin_synthase"/>
</dbReference>
<evidence type="ECO:0000256" key="11">
    <source>
        <dbReference type="ARBA" id="ARBA00023264"/>
    </source>
</evidence>
<dbReference type="Pfam" id="PF13396">
    <property type="entry name" value="PLDc_N"/>
    <property type="match status" value="1"/>
</dbReference>
<dbReference type="GO" id="GO:0008808">
    <property type="term" value="F:cardiolipin synthase activity"/>
    <property type="evidence" value="ECO:0007669"/>
    <property type="project" value="UniProtKB-UniRule"/>
</dbReference>
<dbReference type="CDD" id="cd09110">
    <property type="entry name" value="PLDc_CLS_1"/>
    <property type="match status" value="1"/>
</dbReference>
<dbReference type="EMBL" id="WCSY01000031">
    <property type="protein sequence ID" value="KAB4306242.1"/>
    <property type="molecule type" value="Genomic_DNA"/>
</dbReference>
<reference evidence="18 20" key="2">
    <citation type="submission" date="2018-08" db="EMBL/GenBank/DDBJ databases">
        <title>A genome reference for cultivated species of the human gut microbiota.</title>
        <authorList>
            <person name="Zou Y."/>
            <person name="Xue W."/>
            <person name="Luo G."/>
        </authorList>
    </citation>
    <scope>NUCLEOTIDE SEQUENCE [LARGE SCALE GENOMIC DNA]</scope>
    <source>
        <strain evidence="18 20">AM30-26</strain>
    </source>
</reference>
<evidence type="ECO:0000256" key="3">
    <source>
        <dbReference type="ARBA" id="ARBA00022516"/>
    </source>
</evidence>
<keyword evidence="3" id="KW-0444">Lipid biosynthesis</keyword>
<dbReference type="Proteomes" id="UP000440614">
    <property type="component" value="Unassembled WGS sequence"/>
</dbReference>
<evidence type="ECO:0000256" key="10">
    <source>
        <dbReference type="ARBA" id="ARBA00023209"/>
    </source>
</evidence>
<feature type="domain" description="PLD phosphodiesterase" evidence="14">
    <location>
        <begin position="212"/>
        <end position="239"/>
    </location>
</feature>
<evidence type="ECO:0000256" key="5">
    <source>
        <dbReference type="ARBA" id="ARBA00022692"/>
    </source>
</evidence>
<evidence type="ECO:0000313" key="19">
    <source>
        <dbReference type="Proteomes" id="UP000095541"/>
    </source>
</evidence>
<proteinExistence type="predicted"/>
<gene>
    <name evidence="15" type="primary">cls_2</name>
    <name evidence="16" type="synonym">cls</name>
    <name evidence="18" type="ORF">DW780_23520</name>
    <name evidence="15" type="ORF">ERS852557_02853</name>
    <name evidence="17" type="ORF">GAN91_20835</name>
    <name evidence="16" type="ORF">GAO51_24230</name>
</gene>
<evidence type="ECO:0000256" key="9">
    <source>
        <dbReference type="ARBA" id="ARBA00023136"/>
    </source>
</evidence>
<dbReference type="Pfam" id="PF13091">
    <property type="entry name" value="PLDc_2"/>
    <property type="match status" value="2"/>
</dbReference>
<dbReference type="AlphaFoldDB" id="A0A174U646"/>
<evidence type="ECO:0000256" key="13">
    <source>
        <dbReference type="SAM" id="Phobius"/>
    </source>
</evidence>
<keyword evidence="4 15" id="KW-0808">Transferase</keyword>
<evidence type="ECO:0000313" key="20">
    <source>
        <dbReference type="Proteomes" id="UP000284785"/>
    </source>
</evidence>
<dbReference type="GO" id="GO:0005886">
    <property type="term" value="C:plasma membrane"/>
    <property type="evidence" value="ECO:0007669"/>
    <property type="project" value="UniProtKB-SubCell"/>
</dbReference>
<dbReference type="EMBL" id="CZBI01000004">
    <property type="protein sequence ID" value="CUQ16806.1"/>
    <property type="molecule type" value="Genomic_DNA"/>
</dbReference>
<reference evidence="15 19" key="1">
    <citation type="submission" date="2015-09" db="EMBL/GenBank/DDBJ databases">
        <authorList>
            <consortium name="Pathogen Informatics"/>
        </authorList>
    </citation>
    <scope>NUCLEOTIDE SEQUENCE [LARGE SCALE GENOMIC DNA]</scope>
    <source>
        <strain evidence="15 19">2789STDY5834945</strain>
    </source>
</reference>